<dbReference type="Pfam" id="PF02557">
    <property type="entry name" value="VanY"/>
    <property type="match status" value="1"/>
</dbReference>
<proteinExistence type="predicted"/>
<dbReference type="RefSeq" id="WP_315652630.1">
    <property type="nucleotide sequence ID" value="NZ_JAVXZY010000010.1"/>
</dbReference>
<dbReference type="Gene3D" id="3.30.1380.10">
    <property type="match status" value="1"/>
</dbReference>
<dbReference type="Pfam" id="PF08239">
    <property type="entry name" value="SH3_3"/>
    <property type="match status" value="1"/>
</dbReference>
<dbReference type="EMBL" id="JAVXZY010000010">
    <property type="protein sequence ID" value="MDT9001751.1"/>
    <property type="molecule type" value="Genomic_DNA"/>
</dbReference>
<dbReference type="GO" id="GO:0004180">
    <property type="term" value="F:carboxypeptidase activity"/>
    <property type="evidence" value="ECO:0007669"/>
    <property type="project" value="UniProtKB-KW"/>
</dbReference>
<keyword evidence="3" id="KW-0378">Hydrolase</keyword>
<comment type="caution">
    <text evidence="3">The sequence shown here is derived from an EMBL/GenBank/DDBJ whole genome shotgun (WGS) entry which is preliminary data.</text>
</comment>
<reference evidence="3" key="1">
    <citation type="submission" date="2023-09" db="EMBL/GenBank/DDBJ databases">
        <title>Paucibacter sp. APW11 Genome sequencing and assembly.</title>
        <authorList>
            <person name="Kim I."/>
        </authorList>
    </citation>
    <scope>NUCLEOTIDE SEQUENCE</scope>
    <source>
        <strain evidence="3">APW11</strain>
    </source>
</reference>
<name>A0ABU3PGU5_9BURK</name>
<feature type="domain" description="SH3b" evidence="2">
    <location>
        <begin position="12"/>
        <end position="62"/>
    </location>
</feature>
<dbReference type="InterPro" id="IPR009045">
    <property type="entry name" value="Zn_M74/Hedgehog-like"/>
</dbReference>
<dbReference type="InterPro" id="IPR003646">
    <property type="entry name" value="SH3-like_bac-type"/>
</dbReference>
<dbReference type="Proteomes" id="UP001246372">
    <property type="component" value="Unassembled WGS sequence"/>
</dbReference>
<dbReference type="SUPFAM" id="SSF55166">
    <property type="entry name" value="Hedgehog/DD-peptidase"/>
    <property type="match status" value="1"/>
</dbReference>
<dbReference type="Gene3D" id="2.30.30.40">
    <property type="entry name" value="SH3 Domains"/>
    <property type="match status" value="1"/>
</dbReference>
<feature type="domain" description="D-alanyl-D-alanine carboxypeptidase-like core" evidence="1">
    <location>
        <begin position="89"/>
        <end position="190"/>
    </location>
</feature>
<accession>A0ABU3PGU5</accession>
<dbReference type="CDD" id="cd14845">
    <property type="entry name" value="L-Ala-D-Glu_peptidase_like"/>
    <property type="match status" value="1"/>
</dbReference>
<evidence type="ECO:0000313" key="4">
    <source>
        <dbReference type="Proteomes" id="UP001246372"/>
    </source>
</evidence>
<evidence type="ECO:0000259" key="1">
    <source>
        <dbReference type="Pfam" id="PF02557"/>
    </source>
</evidence>
<evidence type="ECO:0000259" key="2">
    <source>
        <dbReference type="Pfam" id="PF08239"/>
    </source>
</evidence>
<protein>
    <submittedName>
        <fullName evidence="3">D-alanyl-D-alanine carboxypeptidase family protein</fullName>
    </submittedName>
</protein>
<evidence type="ECO:0000313" key="3">
    <source>
        <dbReference type="EMBL" id="MDT9001751.1"/>
    </source>
</evidence>
<organism evidence="3 4">
    <name type="scientific">Roseateles aquae</name>
    <dbReference type="NCBI Taxonomy" id="3077235"/>
    <lineage>
        <taxon>Bacteria</taxon>
        <taxon>Pseudomonadati</taxon>
        <taxon>Pseudomonadota</taxon>
        <taxon>Betaproteobacteria</taxon>
        <taxon>Burkholderiales</taxon>
        <taxon>Sphaerotilaceae</taxon>
        <taxon>Roseateles</taxon>
    </lineage>
</organism>
<keyword evidence="3" id="KW-0645">Protease</keyword>
<gene>
    <name evidence="3" type="ORF">RQP53_20910</name>
</gene>
<keyword evidence="4" id="KW-1185">Reference proteome</keyword>
<sequence length="253" mass="27968">MTAATYEVLATGLNLRDQPGLQGRVLTVLDRGQIVIASAPEQDGWMPVSSGGISGFAAAKFLRSVAEASPQAGAATTVDVNLKDRDLSRLHPEFRTKVEQVLQRCQDEGIPFRVFEAYRSPERQAWLYEQGRTRMTGGIVTNARAWASFHQYGLAVDFVLFEAGQWSWDDTGARALHWRRLKDLVQDAGLRSLSFETPHAEWPVSLASLQSGNLPADGDATWFDTLEAAVARWQDRQPSAPQVGRFERPALAT</sequence>
<dbReference type="InterPro" id="IPR003709">
    <property type="entry name" value="VanY-like_core_dom"/>
</dbReference>
<keyword evidence="3" id="KW-0121">Carboxypeptidase</keyword>